<reference evidence="1" key="1">
    <citation type="submission" date="2017-07" db="EMBL/GenBank/DDBJ databases">
        <title>Taro Niue Genome Assembly and Annotation.</title>
        <authorList>
            <person name="Atibalentja N."/>
            <person name="Keating K."/>
            <person name="Fields C.J."/>
        </authorList>
    </citation>
    <scope>NUCLEOTIDE SEQUENCE</scope>
    <source>
        <strain evidence="1">Niue_2</strain>
        <tissue evidence="1">Leaf</tissue>
    </source>
</reference>
<evidence type="ECO:0000313" key="2">
    <source>
        <dbReference type="Proteomes" id="UP000652761"/>
    </source>
</evidence>
<name>A0A843WW23_COLES</name>
<proteinExistence type="predicted"/>
<keyword evidence="2" id="KW-1185">Reference proteome</keyword>
<sequence>VQLPCKFRVRAAVCCSCCCVACVVSVVARHVRAVVVWLAVDSLAVVFSYGGWLQESPGAVLLVVFGAFECVCVMKAERACVCLVLAGCELWLRCIAWLPCVLCLRCTVGLAGAFWRVFSERCLGGSGGGSPRTYLRSPFVASGGGSSQEYSMFVLGHRCVAPVVRSVSFGWATFWRGSPRTALGTLGWRFSPDLLHGAGGLIHFLASCVLAQMVVWHECCFAVHRSSCLACSCERFSGSRCSVFGALLEADVVVSGEESFSLARGVVSATGALMLHFA</sequence>
<gene>
    <name evidence="1" type="ORF">Taro_045040</name>
</gene>
<evidence type="ECO:0000313" key="1">
    <source>
        <dbReference type="EMBL" id="MQM12126.1"/>
    </source>
</evidence>
<dbReference type="AlphaFoldDB" id="A0A843WW23"/>
<feature type="non-terminal residue" evidence="1">
    <location>
        <position position="1"/>
    </location>
</feature>
<organism evidence="1 2">
    <name type="scientific">Colocasia esculenta</name>
    <name type="common">Wild taro</name>
    <name type="synonym">Arum esculentum</name>
    <dbReference type="NCBI Taxonomy" id="4460"/>
    <lineage>
        <taxon>Eukaryota</taxon>
        <taxon>Viridiplantae</taxon>
        <taxon>Streptophyta</taxon>
        <taxon>Embryophyta</taxon>
        <taxon>Tracheophyta</taxon>
        <taxon>Spermatophyta</taxon>
        <taxon>Magnoliopsida</taxon>
        <taxon>Liliopsida</taxon>
        <taxon>Araceae</taxon>
        <taxon>Aroideae</taxon>
        <taxon>Colocasieae</taxon>
        <taxon>Colocasia</taxon>
    </lineage>
</organism>
<protein>
    <submittedName>
        <fullName evidence="1">Uncharacterized protein</fullName>
    </submittedName>
</protein>
<accession>A0A843WW23</accession>
<dbReference type="Proteomes" id="UP000652761">
    <property type="component" value="Unassembled WGS sequence"/>
</dbReference>
<dbReference type="EMBL" id="NMUH01005205">
    <property type="protein sequence ID" value="MQM12126.1"/>
    <property type="molecule type" value="Genomic_DNA"/>
</dbReference>
<comment type="caution">
    <text evidence="1">The sequence shown here is derived from an EMBL/GenBank/DDBJ whole genome shotgun (WGS) entry which is preliminary data.</text>
</comment>